<dbReference type="SUPFAM" id="SSF54285">
    <property type="entry name" value="MoaD/ThiS"/>
    <property type="match status" value="1"/>
</dbReference>
<protein>
    <recommendedName>
        <fullName evidence="3">Molybdopterin synthase sulfur carrier subunit</fullName>
    </recommendedName>
</protein>
<dbReference type="CDD" id="cd00754">
    <property type="entry name" value="Ubl_MoaD"/>
    <property type="match status" value="1"/>
</dbReference>
<sequence>MVELLFFANLKEKLGTGTIQWMETPITVSELKKQLETQYSLTNLDSVMIAINAEFAENHEIIKSGDQVAFIEPVSGG</sequence>
<evidence type="ECO:0000256" key="1">
    <source>
        <dbReference type="ARBA" id="ARBA00022741"/>
    </source>
</evidence>
<organism evidence="4 5">
    <name type="scientific">Bacillus carboniphilus</name>
    <dbReference type="NCBI Taxonomy" id="86663"/>
    <lineage>
        <taxon>Bacteria</taxon>
        <taxon>Bacillati</taxon>
        <taxon>Bacillota</taxon>
        <taxon>Bacilli</taxon>
        <taxon>Bacillales</taxon>
        <taxon>Bacillaceae</taxon>
        <taxon>Bacillus</taxon>
    </lineage>
</organism>
<evidence type="ECO:0000256" key="3">
    <source>
        <dbReference type="ARBA" id="ARBA00024247"/>
    </source>
</evidence>
<dbReference type="Gene3D" id="3.10.20.30">
    <property type="match status" value="1"/>
</dbReference>
<dbReference type="Proteomes" id="UP001500782">
    <property type="component" value="Unassembled WGS sequence"/>
</dbReference>
<keyword evidence="5" id="KW-1185">Reference proteome</keyword>
<comment type="similarity">
    <text evidence="2">Belongs to the MoaD family.</text>
</comment>
<keyword evidence="1" id="KW-0547">Nucleotide-binding</keyword>
<dbReference type="EMBL" id="BAAADJ010000014">
    <property type="protein sequence ID" value="GAA0324654.1"/>
    <property type="molecule type" value="Genomic_DNA"/>
</dbReference>
<dbReference type="RefSeq" id="WP_343797634.1">
    <property type="nucleotide sequence ID" value="NZ_BAAADJ010000014.1"/>
</dbReference>
<gene>
    <name evidence="4" type="ORF">GCM10008967_14030</name>
</gene>
<evidence type="ECO:0000313" key="5">
    <source>
        <dbReference type="Proteomes" id="UP001500782"/>
    </source>
</evidence>
<evidence type="ECO:0000313" key="4">
    <source>
        <dbReference type="EMBL" id="GAA0324654.1"/>
    </source>
</evidence>
<reference evidence="5" key="1">
    <citation type="journal article" date="2019" name="Int. J. Syst. Evol. Microbiol.">
        <title>The Global Catalogue of Microorganisms (GCM) 10K type strain sequencing project: providing services to taxonomists for standard genome sequencing and annotation.</title>
        <authorList>
            <consortium name="The Broad Institute Genomics Platform"/>
            <consortium name="The Broad Institute Genome Sequencing Center for Infectious Disease"/>
            <person name="Wu L."/>
            <person name="Ma J."/>
        </authorList>
    </citation>
    <scope>NUCLEOTIDE SEQUENCE [LARGE SCALE GENOMIC DNA]</scope>
    <source>
        <strain evidence="5">JCM 9731</strain>
    </source>
</reference>
<dbReference type="InterPro" id="IPR016155">
    <property type="entry name" value="Mopterin_synth/thiamin_S_b"/>
</dbReference>
<dbReference type="InterPro" id="IPR044672">
    <property type="entry name" value="MOCS2A"/>
</dbReference>
<accession>A0ABP3FTL8</accession>
<comment type="caution">
    <text evidence="4">The sequence shown here is derived from an EMBL/GenBank/DDBJ whole genome shotgun (WGS) entry which is preliminary data.</text>
</comment>
<name>A0ABP3FTL8_9BACI</name>
<proteinExistence type="inferred from homology"/>
<evidence type="ECO:0000256" key="2">
    <source>
        <dbReference type="ARBA" id="ARBA00024200"/>
    </source>
</evidence>
<dbReference type="PANTHER" id="PTHR33359">
    <property type="entry name" value="MOLYBDOPTERIN SYNTHASE SULFUR CARRIER SUBUNIT"/>
    <property type="match status" value="1"/>
</dbReference>
<dbReference type="InterPro" id="IPR012675">
    <property type="entry name" value="Beta-grasp_dom_sf"/>
</dbReference>
<dbReference type="PANTHER" id="PTHR33359:SF1">
    <property type="entry name" value="MOLYBDOPTERIN SYNTHASE SULFUR CARRIER SUBUNIT"/>
    <property type="match status" value="1"/>
</dbReference>
<dbReference type="Pfam" id="PF02597">
    <property type="entry name" value="ThiS"/>
    <property type="match status" value="1"/>
</dbReference>
<dbReference type="InterPro" id="IPR003749">
    <property type="entry name" value="ThiS/MoaD-like"/>
</dbReference>